<dbReference type="AlphaFoldDB" id="A0A8J8B5S8"/>
<protein>
    <submittedName>
        <fullName evidence="7">DUF4149 domain-containing protein</fullName>
    </submittedName>
</protein>
<feature type="domain" description="TMEM205-like" evidence="6">
    <location>
        <begin position="8"/>
        <end position="98"/>
    </location>
</feature>
<dbReference type="Proteomes" id="UP000681356">
    <property type="component" value="Unassembled WGS sequence"/>
</dbReference>
<organism evidence="7 8">
    <name type="scientific">Thetidibacter halocola</name>
    <dbReference type="NCBI Taxonomy" id="2827239"/>
    <lineage>
        <taxon>Bacteria</taxon>
        <taxon>Pseudomonadati</taxon>
        <taxon>Pseudomonadota</taxon>
        <taxon>Alphaproteobacteria</taxon>
        <taxon>Rhodobacterales</taxon>
        <taxon>Roseobacteraceae</taxon>
        <taxon>Thetidibacter</taxon>
    </lineage>
</organism>
<comment type="caution">
    <text evidence="7">The sequence shown here is derived from an EMBL/GenBank/DDBJ whole genome shotgun (WGS) entry which is preliminary data.</text>
</comment>
<evidence type="ECO:0000256" key="1">
    <source>
        <dbReference type="ARBA" id="ARBA00004370"/>
    </source>
</evidence>
<proteinExistence type="predicted"/>
<dbReference type="GO" id="GO:0016020">
    <property type="term" value="C:membrane"/>
    <property type="evidence" value="ECO:0007669"/>
    <property type="project" value="UniProtKB-SubCell"/>
</dbReference>
<evidence type="ECO:0000256" key="4">
    <source>
        <dbReference type="ARBA" id="ARBA00023136"/>
    </source>
</evidence>
<sequence>MMTALALLATALLFGGMILYSFGFAAFVFNALPAQTAGPLIRRAFPWFYLFVIAVSALAGLLALENDRLSAGLLAAIAATTVWARQGLMPAINRATDGGDRRRFKALHTLSVLVTLAHIGGTGFVLLRLAEQAAIR</sequence>
<comment type="subcellular location">
    <subcellularLocation>
        <location evidence="1">Membrane</location>
    </subcellularLocation>
</comment>
<feature type="transmembrane region" description="Helical" evidence="5">
    <location>
        <begin position="47"/>
        <end position="64"/>
    </location>
</feature>
<feature type="transmembrane region" description="Helical" evidence="5">
    <location>
        <begin position="71"/>
        <end position="88"/>
    </location>
</feature>
<evidence type="ECO:0000313" key="7">
    <source>
        <dbReference type="EMBL" id="MBS0123241.1"/>
    </source>
</evidence>
<gene>
    <name evidence="7" type="ORF">KB874_03755</name>
</gene>
<accession>A0A8J8B5S8</accession>
<dbReference type="InterPro" id="IPR025423">
    <property type="entry name" value="TMEM205-like"/>
</dbReference>
<feature type="transmembrane region" description="Helical" evidence="5">
    <location>
        <begin position="108"/>
        <end position="130"/>
    </location>
</feature>
<evidence type="ECO:0000256" key="2">
    <source>
        <dbReference type="ARBA" id="ARBA00022692"/>
    </source>
</evidence>
<evidence type="ECO:0000256" key="3">
    <source>
        <dbReference type="ARBA" id="ARBA00022989"/>
    </source>
</evidence>
<name>A0A8J8B5S8_9RHOB</name>
<keyword evidence="4 5" id="KW-0472">Membrane</keyword>
<dbReference type="Pfam" id="PF13664">
    <property type="entry name" value="DUF4149"/>
    <property type="match status" value="1"/>
</dbReference>
<keyword evidence="8" id="KW-1185">Reference proteome</keyword>
<evidence type="ECO:0000256" key="5">
    <source>
        <dbReference type="SAM" id="Phobius"/>
    </source>
</evidence>
<reference evidence="7" key="1">
    <citation type="submission" date="2021-04" db="EMBL/GenBank/DDBJ databases">
        <authorList>
            <person name="Yoon J."/>
        </authorList>
    </citation>
    <scope>NUCLEOTIDE SEQUENCE</scope>
    <source>
        <strain evidence="7">KMU-90</strain>
    </source>
</reference>
<evidence type="ECO:0000313" key="8">
    <source>
        <dbReference type="Proteomes" id="UP000681356"/>
    </source>
</evidence>
<evidence type="ECO:0000259" key="6">
    <source>
        <dbReference type="Pfam" id="PF13664"/>
    </source>
</evidence>
<dbReference type="EMBL" id="JAGTUU010000001">
    <property type="protein sequence ID" value="MBS0123241.1"/>
    <property type="molecule type" value="Genomic_DNA"/>
</dbReference>
<keyword evidence="2 5" id="KW-0812">Transmembrane</keyword>
<keyword evidence="3 5" id="KW-1133">Transmembrane helix</keyword>